<dbReference type="Gene3D" id="3.80.10.10">
    <property type="entry name" value="Ribonuclease Inhibitor"/>
    <property type="match status" value="1"/>
</dbReference>
<dbReference type="SUPFAM" id="SSF52058">
    <property type="entry name" value="L domain-like"/>
    <property type="match status" value="1"/>
</dbReference>
<dbReference type="PANTHER" id="PTHR23155">
    <property type="entry name" value="DISEASE RESISTANCE PROTEIN RP"/>
    <property type="match status" value="1"/>
</dbReference>
<dbReference type="PANTHER" id="PTHR23155:SF1205">
    <property type="entry name" value="DISEASE RESISTANCE PROTEIN RPM1"/>
    <property type="match status" value="1"/>
</dbReference>
<dbReference type="EMBL" id="NKXS01003498">
    <property type="protein sequence ID" value="PIN09592.1"/>
    <property type="molecule type" value="Genomic_DNA"/>
</dbReference>
<gene>
    <name evidence="6" type="ORF">CDL12_17827</name>
</gene>
<evidence type="ECO:0000259" key="5">
    <source>
        <dbReference type="Pfam" id="PF23598"/>
    </source>
</evidence>
<evidence type="ECO:0000259" key="4">
    <source>
        <dbReference type="Pfam" id="PF23559"/>
    </source>
</evidence>
<keyword evidence="2" id="KW-0547">Nucleotide-binding</keyword>
<sequence>MEDEDNIYDVGSSNDPTQTASDLQFGLHNASNYLQRCVQHCSLFLPDSEFEKDKLVQLWTAEECIEVEATKRMEDVANLMFDTLVKNEVIMPSKFDNLYRQMKYKVNTSKSSTWFLKQGNYLRIDEGNLDEMYGEALHLTVHEDCGFLIKQLPNDIFLDSKLLRTLDLSHTHISELPGTIGKLESLRCLDVSETPIKRLPESTDRLCFLQTLKLRACFGLFALPRGLDRLINQVHSNL</sequence>
<dbReference type="GO" id="GO:0098542">
    <property type="term" value="P:defense response to other organism"/>
    <property type="evidence" value="ECO:0007669"/>
    <property type="project" value="TreeGrafter"/>
</dbReference>
<dbReference type="STRING" id="429701.A0A2G9GWH4"/>
<dbReference type="Proteomes" id="UP000231279">
    <property type="component" value="Unassembled WGS sequence"/>
</dbReference>
<evidence type="ECO:0000313" key="7">
    <source>
        <dbReference type="Proteomes" id="UP000231279"/>
    </source>
</evidence>
<evidence type="ECO:0000256" key="3">
    <source>
        <dbReference type="ARBA" id="ARBA00022840"/>
    </source>
</evidence>
<dbReference type="OrthoDB" id="1935327at2759"/>
<keyword evidence="1" id="KW-0677">Repeat</keyword>
<comment type="caution">
    <text evidence="6">The sequence shown here is derived from an EMBL/GenBank/DDBJ whole genome shotgun (WGS) entry which is preliminary data.</text>
</comment>
<evidence type="ECO:0000313" key="6">
    <source>
        <dbReference type="EMBL" id="PIN09592.1"/>
    </source>
</evidence>
<evidence type="ECO:0000256" key="2">
    <source>
        <dbReference type="ARBA" id="ARBA00022741"/>
    </source>
</evidence>
<accession>A0A2G9GWH4</accession>
<keyword evidence="7" id="KW-1185">Reference proteome</keyword>
<dbReference type="InterPro" id="IPR058922">
    <property type="entry name" value="WHD_DRP"/>
</dbReference>
<protein>
    <submittedName>
        <fullName evidence="6">Uncharacterized protein</fullName>
    </submittedName>
</protein>
<proteinExistence type="predicted"/>
<keyword evidence="3" id="KW-0067">ATP-binding</keyword>
<name>A0A2G9GWH4_9LAMI</name>
<feature type="domain" description="Disease resistance R13L4/SHOC-2-like LRR" evidence="5">
    <location>
        <begin position="162"/>
        <end position="230"/>
    </location>
</feature>
<dbReference type="InterPro" id="IPR044974">
    <property type="entry name" value="Disease_R_plants"/>
</dbReference>
<feature type="domain" description="Disease resistance protein winged helix" evidence="4">
    <location>
        <begin position="44"/>
        <end position="103"/>
    </location>
</feature>
<dbReference type="AlphaFoldDB" id="A0A2G9GWH4"/>
<evidence type="ECO:0000256" key="1">
    <source>
        <dbReference type="ARBA" id="ARBA00022737"/>
    </source>
</evidence>
<dbReference type="Pfam" id="PF23559">
    <property type="entry name" value="WHD_DRP"/>
    <property type="match status" value="1"/>
</dbReference>
<dbReference type="InterPro" id="IPR032675">
    <property type="entry name" value="LRR_dom_sf"/>
</dbReference>
<organism evidence="6 7">
    <name type="scientific">Handroanthus impetiginosus</name>
    <dbReference type="NCBI Taxonomy" id="429701"/>
    <lineage>
        <taxon>Eukaryota</taxon>
        <taxon>Viridiplantae</taxon>
        <taxon>Streptophyta</taxon>
        <taxon>Embryophyta</taxon>
        <taxon>Tracheophyta</taxon>
        <taxon>Spermatophyta</taxon>
        <taxon>Magnoliopsida</taxon>
        <taxon>eudicotyledons</taxon>
        <taxon>Gunneridae</taxon>
        <taxon>Pentapetalae</taxon>
        <taxon>asterids</taxon>
        <taxon>lamiids</taxon>
        <taxon>Lamiales</taxon>
        <taxon>Bignoniaceae</taxon>
        <taxon>Crescentiina</taxon>
        <taxon>Tabebuia alliance</taxon>
        <taxon>Handroanthus</taxon>
    </lineage>
</organism>
<dbReference type="Pfam" id="PF23598">
    <property type="entry name" value="LRR_14"/>
    <property type="match status" value="1"/>
</dbReference>
<reference evidence="7" key="1">
    <citation type="journal article" date="2018" name="Gigascience">
        <title>Genome assembly of the Pink Ipe (Handroanthus impetiginosus, Bignoniaceae), a highly valued, ecologically keystone Neotropical timber forest tree.</title>
        <authorList>
            <person name="Silva-Junior O.B."/>
            <person name="Grattapaglia D."/>
            <person name="Novaes E."/>
            <person name="Collevatti R.G."/>
        </authorList>
    </citation>
    <scope>NUCLEOTIDE SEQUENCE [LARGE SCALE GENOMIC DNA]</scope>
    <source>
        <strain evidence="7">cv. UFG-1</strain>
    </source>
</reference>
<dbReference type="InterPro" id="IPR055414">
    <property type="entry name" value="LRR_R13L4/SHOC2-like"/>
</dbReference>